<feature type="transmembrane region" description="Helical" evidence="1">
    <location>
        <begin position="164"/>
        <end position="185"/>
    </location>
</feature>
<keyword evidence="1" id="KW-0472">Membrane</keyword>
<feature type="transmembrane region" description="Helical" evidence="1">
    <location>
        <begin position="16"/>
        <end position="36"/>
    </location>
</feature>
<gene>
    <name evidence="2" type="primary">yydJ</name>
    <name evidence="2" type="ORF">BWLFYP14_01133</name>
</gene>
<keyword evidence="3" id="KW-1185">Reference proteome</keyword>
<keyword evidence="1" id="KW-1133">Transmembrane helix</keyword>
<feature type="transmembrane region" description="Helical" evidence="1">
    <location>
        <begin position="217"/>
        <end position="234"/>
    </location>
</feature>
<sequence>MVRMKLEMKRAVRNKFYVIFTLINLLNVLLGYILLVTIDKVQNVTFQDMFESVYTVYTQFGTLLFSAFIIMQFYVDYKEKNIFFYKTLGFSELRYYLTKVGMILLATIIGSAFSSILVCVPYAKLGMLPVVFLKIEGVMIYYTLIISTIGFIFSNFLVAFFSSFFLWIAGIVVSAGSPFMEYFAYYDASTTDYHHLISYLDGKIEITSLLHYIAGNYVYDLIVFLICVMAVLCLRRRWAKNGI</sequence>
<proteinExistence type="predicted"/>
<reference evidence="2 3" key="1">
    <citation type="submission" date="2019-07" db="EMBL/GenBank/DDBJ databases">
        <authorList>
            <person name="Chang H.-W."/>
            <person name="Raman A."/>
            <person name="Venkatesh S."/>
            <person name="Gehrig J."/>
        </authorList>
    </citation>
    <scope>NUCLEOTIDE SEQUENCE [LARGE SCALE GENOMIC DNA]</scope>
    <source>
        <strain evidence="2">Blautia_wexlerae_LFYP_14</strain>
    </source>
</reference>
<dbReference type="Proteomes" id="UP000366766">
    <property type="component" value="Unassembled WGS sequence"/>
</dbReference>
<evidence type="ECO:0000313" key="3">
    <source>
        <dbReference type="Proteomes" id="UP000366766"/>
    </source>
</evidence>
<keyword evidence="1" id="KW-0812">Transmembrane</keyword>
<dbReference type="AlphaFoldDB" id="A0A564WNP3"/>
<organism evidence="2 3">
    <name type="scientific">Blautia wexlerae</name>
    <dbReference type="NCBI Taxonomy" id="418240"/>
    <lineage>
        <taxon>Bacteria</taxon>
        <taxon>Bacillati</taxon>
        <taxon>Bacillota</taxon>
        <taxon>Clostridia</taxon>
        <taxon>Lachnospirales</taxon>
        <taxon>Lachnospiraceae</taxon>
        <taxon>Blautia</taxon>
    </lineage>
</organism>
<dbReference type="EMBL" id="CABHOF010000030">
    <property type="protein sequence ID" value="VUX63775.1"/>
    <property type="molecule type" value="Genomic_DNA"/>
</dbReference>
<feature type="transmembrane region" description="Helical" evidence="1">
    <location>
        <begin position="96"/>
        <end position="118"/>
    </location>
</feature>
<accession>A0A564WNP3</accession>
<evidence type="ECO:0000313" key="2">
    <source>
        <dbReference type="EMBL" id="VUX63775.1"/>
    </source>
</evidence>
<evidence type="ECO:0000256" key="1">
    <source>
        <dbReference type="SAM" id="Phobius"/>
    </source>
</evidence>
<name>A0A564WNP3_9FIRM</name>
<feature type="transmembrane region" description="Helical" evidence="1">
    <location>
        <begin position="56"/>
        <end position="75"/>
    </location>
</feature>
<feature type="transmembrane region" description="Helical" evidence="1">
    <location>
        <begin position="138"/>
        <end position="157"/>
    </location>
</feature>
<protein>
    <submittedName>
        <fullName evidence="2">Putative peptide export permease protein YydJ</fullName>
    </submittedName>
</protein>